<name>A0A918YXU5_9ACTN</name>
<dbReference type="GO" id="GO:0003700">
    <property type="term" value="F:DNA-binding transcription factor activity"/>
    <property type="evidence" value="ECO:0007669"/>
    <property type="project" value="InterPro"/>
</dbReference>
<evidence type="ECO:0000259" key="4">
    <source>
        <dbReference type="PROSITE" id="PS50949"/>
    </source>
</evidence>
<dbReference type="SUPFAM" id="SSF48008">
    <property type="entry name" value="GntR ligand-binding domain-like"/>
    <property type="match status" value="1"/>
</dbReference>
<dbReference type="RefSeq" id="WP_190215886.1">
    <property type="nucleotide sequence ID" value="NZ_BNBO01000108.1"/>
</dbReference>
<dbReference type="SMART" id="SM00895">
    <property type="entry name" value="FCD"/>
    <property type="match status" value="1"/>
</dbReference>
<dbReference type="AlphaFoldDB" id="A0A918YXU5"/>
<evidence type="ECO:0000313" key="6">
    <source>
        <dbReference type="Proteomes" id="UP000617734"/>
    </source>
</evidence>
<dbReference type="EMBL" id="BNBO01000108">
    <property type="protein sequence ID" value="GHE27796.1"/>
    <property type="molecule type" value="Genomic_DNA"/>
</dbReference>
<dbReference type="SUPFAM" id="SSF46785">
    <property type="entry name" value="Winged helix' DNA-binding domain"/>
    <property type="match status" value="1"/>
</dbReference>
<accession>A0A918YXU5</accession>
<dbReference type="Gene3D" id="1.10.10.10">
    <property type="entry name" value="Winged helix-like DNA-binding domain superfamily/Winged helix DNA-binding domain"/>
    <property type="match status" value="1"/>
</dbReference>
<reference evidence="5" key="1">
    <citation type="journal article" date="2014" name="Int. J. Syst. Evol. Microbiol.">
        <title>Complete genome sequence of Corynebacterium casei LMG S-19264T (=DSM 44701T), isolated from a smear-ripened cheese.</title>
        <authorList>
            <consortium name="US DOE Joint Genome Institute (JGI-PGF)"/>
            <person name="Walter F."/>
            <person name="Albersmeier A."/>
            <person name="Kalinowski J."/>
            <person name="Ruckert C."/>
        </authorList>
    </citation>
    <scope>NUCLEOTIDE SEQUENCE</scope>
    <source>
        <strain evidence="5">JCM 4646</strain>
    </source>
</reference>
<dbReference type="InterPro" id="IPR000524">
    <property type="entry name" value="Tscrpt_reg_HTH_GntR"/>
</dbReference>
<dbReference type="SMART" id="SM00345">
    <property type="entry name" value="HTH_GNTR"/>
    <property type="match status" value="1"/>
</dbReference>
<dbReference type="GO" id="GO:0003677">
    <property type="term" value="F:DNA binding"/>
    <property type="evidence" value="ECO:0007669"/>
    <property type="project" value="UniProtKB-KW"/>
</dbReference>
<evidence type="ECO:0000256" key="3">
    <source>
        <dbReference type="ARBA" id="ARBA00023163"/>
    </source>
</evidence>
<sequence length="231" mass="24984">MTIGRGTLSDQIVPEIIAEIKQRKLQAGDEVPAEGELAERHGVNRLVVREAIRTLVARGVLVSSQGKRARVAVPSPAVLEQILEFRLNQNSMDLRDLIDTRRVIEGELARRAASRIAAGHGSPEEAERALSAMHDRTGDRDAFIAADLAFHQAVADLADSNVLSFILAAMNGVLLDARRTSFLGREQRGSSHQETIDAHREILDAVAAGNPDAAAEAMSRHLTETGHDLGL</sequence>
<evidence type="ECO:0000256" key="1">
    <source>
        <dbReference type="ARBA" id="ARBA00023015"/>
    </source>
</evidence>
<organism evidence="5 6">
    <name type="scientific">Kitasatospora indigofera</name>
    <dbReference type="NCBI Taxonomy" id="67307"/>
    <lineage>
        <taxon>Bacteria</taxon>
        <taxon>Bacillati</taxon>
        <taxon>Actinomycetota</taxon>
        <taxon>Actinomycetes</taxon>
        <taxon>Kitasatosporales</taxon>
        <taxon>Streptomycetaceae</taxon>
        <taxon>Kitasatospora</taxon>
    </lineage>
</organism>
<dbReference type="PRINTS" id="PR00035">
    <property type="entry name" value="HTHGNTR"/>
</dbReference>
<feature type="domain" description="HTH gntR-type" evidence="4">
    <location>
        <begin position="6"/>
        <end position="74"/>
    </location>
</feature>
<dbReference type="CDD" id="cd07377">
    <property type="entry name" value="WHTH_GntR"/>
    <property type="match status" value="1"/>
</dbReference>
<keyword evidence="6" id="KW-1185">Reference proteome</keyword>
<dbReference type="PANTHER" id="PTHR43537:SF44">
    <property type="entry name" value="GNTR FAMILY REGULATORY PROTEIN"/>
    <property type="match status" value="1"/>
</dbReference>
<protein>
    <submittedName>
        <fullName evidence="5">GntR family transcriptional regulator</fullName>
    </submittedName>
</protein>
<dbReference type="Gene3D" id="1.20.120.530">
    <property type="entry name" value="GntR ligand-binding domain-like"/>
    <property type="match status" value="1"/>
</dbReference>
<dbReference type="InterPro" id="IPR008920">
    <property type="entry name" value="TF_FadR/GntR_C"/>
</dbReference>
<dbReference type="Pfam" id="PF07729">
    <property type="entry name" value="FCD"/>
    <property type="match status" value="1"/>
</dbReference>
<dbReference type="InterPro" id="IPR036390">
    <property type="entry name" value="WH_DNA-bd_sf"/>
</dbReference>
<dbReference type="InterPro" id="IPR011711">
    <property type="entry name" value="GntR_C"/>
</dbReference>
<dbReference type="Proteomes" id="UP000617734">
    <property type="component" value="Unassembled WGS sequence"/>
</dbReference>
<comment type="caution">
    <text evidence="5">The sequence shown here is derived from an EMBL/GenBank/DDBJ whole genome shotgun (WGS) entry which is preliminary data.</text>
</comment>
<reference evidence="5" key="2">
    <citation type="submission" date="2020-09" db="EMBL/GenBank/DDBJ databases">
        <authorList>
            <person name="Sun Q."/>
            <person name="Ohkuma M."/>
        </authorList>
    </citation>
    <scope>NUCLEOTIDE SEQUENCE</scope>
    <source>
        <strain evidence="5">JCM 4646</strain>
    </source>
</reference>
<keyword evidence="1" id="KW-0805">Transcription regulation</keyword>
<evidence type="ECO:0000313" key="5">
    <source>
        <dbReference type="EMBL" id="GHE27796.1"/>
    </source>
</evidence>
<dbReference type="InterPro" id="IPR036388">
    <property type="entry name" value="WH-like_DNA-bd_sf"/>
</dbReference>
<gene>
    <name evidence="5" type="ORF">GCM10018781_80410</name>
</gene>
<keyword evidence="3" id="KW-0804">Transcription</keyword>
<dbReference type="PANTHER" id="PTHR43537">
    <property type="entry name" value="TRANSCRIPTIONAL REGULATOR, GNTR FAMILY"/>
    <property type="match status" value="1"/>
</dbReference>
<dbReference type="PROSITE" id="PS50949">
    <property type="entry name" value="HTH_GNTR"/>
    <property type="match status" value="1"/>
</dbReference>
<keyword evidence="2" id="KW-0238">DNA-binding</keyword>
<proteinExistence type="predicted"/>
<dbReference type="Pfam" id="PF00392">
    <property type="entry name" value="GntR"/>
    <property type="match status" value="1"/>
</dbReference>
<evidence type="ECO:0000256" key="2">
    <source>
        <dbReference type="ARBA" id="ARBA00023125"/>
    </source>
</evidence>
<dbReference type="GeneID" id="95358246"/>